<evidence type="ECO:0000256" key="1">
    <source>
        <dbReference type="SAM" id="Phobius"/>
    </source>
</evidence>
<keyword evidence="1" id="KW-1133">Transmembrane helix</keyword>
<proteinExistence type="predicted"/>
<dbReference type="EMBL" id="JACCBE010000001">
    <property type="protein sequence ID" value="NYD55843.1"/>
    <property type="molecule type" value="Genomic_DNA"/>
</dbReference>
<evidence type="ECO:0000313" key="3">
    <source>
        <dbReference type="Proteomes" id="UP000516957"/>
    </source>
</evidence>
<organism evidence="2 3">
    <name type="scientific">Nocardioides marinisabuli</name>
    <dbReference type="NCBI Taxonomy" id="419476"/>
    <lineage>
        <taxon>Bacteria</taxon>
        <taxon>Bacillati</taxon>
        <taxon>Actinomycetota</taxon>
        <taxon>Actinomycetes</taxon>
        <taxon>Propionibacteriales</taxon>
        <taxon>Nocardioidaceae</taxon>
        <taxon>Nocardioides</taxon>
    </lineage>
</organism>
<keyword evidence="1" id="KW-0812">Transmembrane</keyword>
<gene>
    <name evidence="2" type="ORF">BKA08_000081</name>
</gene>
<protein>
    <submittedName>
        <fullName evidence="2">Uncharacterized protein</fullName>
    </submittedName>
</protein>
<feature type="transmembrane region" description="Helical" evidence="1">
    <location>
        <begin position="44"/>
        <end position="62"/>
    </location>
</feature>
<accession>A0A7Y9EXL8</accession>
<keyword evidence="1" id="KW-0472">Membrane</keyword>
<dbReference type="AlphaFoldDB" id="A0A7Y9EXL8"/>
<name>A0A7Y9EXL8_9ACTN</name>
<reference evidence="2 3" key="1">
    <citation type="submission" date="2020-07" db="EMBL/GenBank/DDBJ databases">
        <title>Sequencing the genomes of 1000 actinobacteria strains.</title>
        <authorList>
            <person name="Klenk H.-P."/>
        </authorList>
    </citation>
    <scope>NUCLEOTIDE SEQUENCE [LARGE SCALE GENOMIC DNA]</scope>
    <source>
        <strain evidence="2 3">DSM 18965</strain>
    </source>
</reference>
<sequence length="488" mass="50221">MTTELEKTLVRELDLVAAHLQVPPAPSLPPASARQRLHARVGRPALVAAAVALLLGAGALLARGTLVDPGDPVVPATPSPTSISTSAPSVPFVVDERLHVDGTQVPGRWWGVESRGQQWLAQQADGSWWSGGPGRDTGRIAAELDQPPVLSPDGGYVAMIDLGQGAPVLTGFDTEPAGEGLGAAPVDLPRSEGGTTIRVRAVTDQGDVVVQGSRTALVWRAGTGDQTTVLDLSRTAPGQQVLEATAAGLVVVDGLDSDPQSVPAYLADLSPDGRLTRTGTLPLYDDLEVSPGGTRLVLSPPATLGGEVESVGSLEARAVAGGEEVRLAAPDGWGFAVGTWAWEDDRTLVAELHADDGRPAASPQLARCDAATGVCRGFPSPYGTAAQEAPDEPASAASVLDTVAQAAATGDRSALRDAAVIGAPQWKQLVTWTAGLGSSGVTCRPNGSRTRDCELDLEADPTSTYYAILEPADNAYGWSVTYVGIADG</sequence>
<evidence type="ECO:0000313" key="2">
    <source>
        <dbReference type="EMBL" id="NYD55843.1"/>
    </source>
</evidence>
<dbReference type="Proteomes" id="UP000516957">
    <property type="component" value="Unassembled WGS sequence"/>
</dbReference>
<keyword evidence="3" id="KW-1185">Reference proteome</keyword>
<comment type="caution">
    <text evidence="2">The sequence shown here is derived from an EMBL/GenBank/DDBJ whole genome shotgun (WGS) entry which is preliminary data.</text>
</comment>
<dbReference type="RefSeq" id="WP_179613812.1">
    <property type="nucleotide sequence ID" value="NZ_CP059163.1"/>
</dbReference>